<dbReference type="EMBL" id="DSQF01000020">
    <property type="protein sequence ID" value="HGZ43683.1"/>
    <property type="molecule type" value="Genomic_DNA"/>
</dbReference>
<feature type="transmembrane region" description="Helical" evidence="8">
    <location>
        <begin position="411"/>
        <end position="432"/>
    </location>
</feature>
<keyword evidence="2" id="KW-1003">Cell membrane</keyword>
<protein>
    <submittedName>
        <fullName evidence="10">Hydrogenase</fullName>
    </submittedName>
</protein>
<accession>A0A832I6V8</accession>
<feature type="transmembrane region" description="Helical" evidence="8">
    <location>
        <begin position="129"/>
        <end position="148"/>
    </location>
</feature>
<feature type="transmembrane region" description="Helical" evidence="8">
    <location>
        <begin position="29"/>
        <end position="50"/>
    </location>
</feature>
<name>A0A832I6V8_UNCEI</name>
<evidence type="ECO:0000259" key="9">
    <source>
        <dbReference type="Pfam" id="PF00361"/>
    </source>
</evidence>
<feature type="transmembrane region" description="Helical" evidence="8">
    <location>
        <begin position="160"/>
        <end position="180"/>
    </location>
</feature>
<evidence type="ECO:0000256" key="7">
    <source>
        <dbReference type="RuleBase" id="RU000320"/>
    </source>
</evidence>
<dbReference type="GO" id="GO:0005886">
    <property type="term" value="C:plasma membrane"/>
    <property type="evidence" value="ECO:0007669"/>
    <property type="project" value="UniProtKB-SubCell"/>
</dbReference>
<reference evidence="10" key="1">
    <citation type="journal article" date="2020" name="mSystems">
        <title>Genome- and Community-Level Interaction Insights into Carbon Utilization and Element Cycling Functions of Hydrothermarchaeota in Hydrothermal Sediment.</title>
        <authorList>
            <person name="Zhou Z."/>
            <person name="Liu Y."/>
            <person name="Xu W."/>
            <person name="Pan J."/>
            <person name="Luo Z.H."/>
            <person name="Li M."/>
        </authorList>
    </citation>
    <scope>NUCLEOTIDE SEQUENCE [LARGE SCALE GENOMIC DNA]</scope>
    <source>
        <strain evidence="10">SpSt-381</strain>
    </source>
</reference>
<keyword evidence="5" id="KW-0560">Oxidoreductase</keyword>
<feature type="transmembrane region" description="Helical" evidence="8">
    <location>
        <begin position="452"/>
        <end position="470"/>
    </location>
</feature>
<dbReference type="InterPro" id="IPR052175">
    <property type="entry name" value="ComplexI-like_HydComp"/>
</dbReference>
<evidence type="ECO:0000256" key="6">
    <source>
        <dbReference type="ARBA" id="ARBA00023136"/>
    </source>
</evidence>
<feature type="transmembrane region" description="Helical" evidence="8">
    <location>
        <begin position="279"/>
        <end position="297"/>
    </location>
</feature>
<sequence>MSLLLPLVLVAPLAAAALAAVRDERLAGRLSTAAAGAVLALAVALAWRVLATGPVLARGAWLHADALAALCALLVGVVGLAAAAYAARYMPWVARRQSEPSFSAGRFHALFQLLLGALVLAAVANNLGLLWIAIEAGTLVSAVLVGYYRRPGAVEAGWKFLLLGSVGITLALLATVLLYYSAVAGFGQGAAGLQWTALREVAPTLDPRFVRLAFLFALVGYGTKAGIAPMHTWMPDAYGQAPTPVSALLAGGSGAVSLAAVLRFHAIAVRAGDPAQADGLLVVFGLLSMAVAVPFVLVQGDYKRLLAWSSLENTGLVLVALGAGTPLGAFAGLLHLANQSLAKALAYLAGGSLSAIHEGRRMDHWGGAMAAAPPAGAAFAVAGAAIAALPPTAGFPSLALALAATFGAGRGAAGGAALALLVTAFAGLAFHWTRVLLGAPRGAARDPLTLGARVPVWGLAGLVLLLGVWLPSPWRRLVEQAAAVLRP</sequence>
<evidence type="ECO:0000256" key="1">
    <source>
        <dbReference type="ARBA" id="ARBA00004651"/>
    </source>
</evidence>
<keyword evidence="3 7" id="KW-0812">Transmembrane</keyword>
<feature type="transmembrane region" description="Helical" evidence="8">
    <location>
        <begin position="377"/>
        <end position="404"/>
    </location>
</feature>
<dbReference type="PRINTS" id="PR01434">
    <property type="entry name" value="NADHDHGNASE5"/>
</dbReference>
<gene>
    <name evidence="10" type="ORF">ENR23_09710</name>
</gene>
<dbReference type="GO" id="GO:0016491">
    <property type="term" value="F:oxidoreductase activity"/>
    <property type="evidence" value="ECO:0007669"/>
    <property type="project" value="UniProtKB-KW"/>
</dbReference>
<dbReference type="InterPro" id="IPR001750">
    <property type="entry name" value="ND/Mrp_TM"/>
</dbReference>
<feature type="transmembrane region" description="Helical" evidence="8">
    <location>
        <begin position="317"/>
        <end position="334"/>
    </location>
</feature>
<keyword evidence="4 8" id="KW-1133">Transmembrane helix</keyword>
<keyword evidence="6 8" id="KW-0472">Membrane</keyword>
<evidence type="ECO:0000256" key="3">
    <source>
        <dbReference type="ARBA" id="ARBA00022692"/>
    </source>
</evidence>
<feature type="transmembrane region" description="Helical" evidence="8">
    <location>
        <begin position="107"/>
        <end position="124"/>
    </location>
</feature>
<comment type="subcellular location">
    <subcellularLocation>
        <location evidence="1">Cell membrane</location>
        <topology evidence="1">Multi-pass membrane protein</topology>
    </subcellularLocation>
    <subcellularLocation>
        <location evidence="7">Membrane</location>
        <topology evidence="7">Multi-pass membrane protein</topology>
    </subcellularLocation>
</comment>
<evidence type="ECO:0000256" key="2">
    <source>
        <dbReference type="ARBA" id="ARBA00022475"/>
    </source>
</evidence>
<feature type="domain" description="NADH:quinone oxidoreductase/Mrp antiporter transmembrane" evidence="9">
    <location>
        <begin position="124"/>
        <end position="409"/>
    </location>
</feature>
<comment type="caution">
    <text evidence="10">The sequence shown here is derived from an EMBL/GenBank/DDBJ whole genome shotgun (WGS) entry which is preliminary data.</text>
</comment>
<dbReference type="Pfam" id="PF00361">
    <property type="entry name" value="Proton_antipo_M"/>
    <property type="match status" value="1"/>
</dbReference>
<proteinExistence type="predicted"/>
<dbReference type="PANTHER" id="PTHR42682">
    <property type="entry name" value="HYDROGENASE-4 COMPONENT F"/>
    <property type="match status" value="1"/>
</dbReference>
<evidence type="ECO:0000256" key="8">
    <source>
        <dbReference type="SAM" id="Phobius"/>
    </source>
</evidence>
<feature type="transmembrane region" description="Helical" evidence="8">
    <location>
        <begin position="247"/>
        <end position="267"/>
    </location>
</feature>
<organism evidence="10">
    <name type="scientific">Eiseniibacteriota bacterium</name>
    <dbReference type="NCBI Taxonomy" id="2212470"/>
    <lineage>
        <taxon>Bacteria</taxon>
        <taxon>Candidatus Eiseniibacteriota</taxon>
    </lineage>
</organism>
<evidence type="ECO:0000313" key="10">
    <source>
        <dbReference type="EMBL" id="HGZ43683.1"/>
    </source>
</evidence>
<dbReference type="PANTHER" id="PTHR42682:SF5">
    <property type="entry name" value="HYDROGENASE-4 COMPONENT F"/>
    <property type="match status" value="1"/>
</dbReference>
<evidence type="ECO:0000256" key="5">
    <source>
        <dbReference type="ARBA" id="ARBA00023002"/>
    </source>
</evidence>
<evidence type="ECO:0000256" key="4">
    <source>
        <dbReference type="ARBA" id="ARBA00022989"/>
    </source>
</evidence>
<feature type="transmembrane region" description="Helical" evidence="8">
    <location>
        <begin position="62"/>
        <end position="87"/>
    </location>
</feature>
<dbReference type="AlphaFoldDB" id="A0A832I6V8"/>